<reference evidence="1 2" key="1">
    <citation type="journal article" date="2018" name="Sci. Rep.">
        <title>Comparative analysis of the Pocillopora damicornis genome highlights role of immune system in coral evolution.</title>
        <authorList>
            <person name="Cunning R."/>
            <person name="Bay R.A."/>
            <person name="Gillette P."/>
            <person name="Baker A.C."/>
            <person name="Traylor-Knowles N."/>
        </authorList>
    </citation>
    <scope>NUCLEOTIDE SEQUENCE [LARGE SCALE GENOMIC DNA]</scope>
    <source>
        <strain evidence="1">RSMAS</strain>
        <tissue evidence="1">Whole animal</tissue>
    </source>
</reference>
<name>A0A3M6T5Z2_POCDA</name>
<dbReference type="Proteomes" id="UP000275408">
    <property type="component" value="Unassembled WGS sequence"/>
</dbReference>
<proteinExistence type="predicted"/>
<dbReference type="EMBL" id="RCHS01004216">
    <property type="protein sequence ID" value="RMX36800.1"/>
    <property type="molecule type" value="Genomic_DNA"/>
</dbReference>
<evidence type="ECO:0000313" key="2">
    <source>
        <dbReference type="Proteomes" id="UP000275408"/>
    </source>
</evidence>
<gene>
    <name evidence="1" type="ORF">pdam_00008958</name>
</gene>
<accession>A0A3M6T5Z2</accession>
<keyword evidence="2" id="KW-1185">Reference proteome</keyword>
<organism evidence="1 2">
    <name type="scientific">Pocillopora damicornis</name>
    <name type="common">Cauliflower coral</name>
    <name type="synonym">Millepora damicornis</name>
    <dbReference type="NCBI Taxonomy" id="46731"/>
    <lineage>
        <taxon>Eukaryota</taxon>
        <taxon>Metazoa</taxon>
        <taxon>Cnidaria</taxon>
        <taxon>Anthozoa</taxon>
        <taxon>Hexacorallia</taxon>
        <taxon>Scleractinia</taxon>
        <taxon>Astrocoeniina</taxon>
        <taxon>Pocilloporidae</taxon>
        <taxon>Pocillopora</taxon>
    </lineage>
</organism>
<protein>
    <submittedName>
        <fullName evidence="1">Uncharacterized protein</fullName>
    </submittedName>
</protein>
<dbReference type="AlphaFoldDB" id="A0A3M6T5Z2"/>
<sequence length="148" mass="17147">MDIYRLRKNAQRCTKAEMQQICASAVQESFPLAEVESAIEKLEQDLRNVAQWCCANNSVINPSRTKLLFIGTRQLMSGFFGTALDNLIGHSQRQHLLQVQNLLALTQQVYQQWEPVHCPHPPQPHYPPQDLAVLSVNQKFRYYFNFKM</sequence>
<evidence type="ECO:0000313" key="1">
    <source>
        <dbReference type="EMBL" id="RMX36800.1"/>
    </source>
</evidence>
<comment type="caution">
    <text evidence="1">The sequence shown here is derived from an EMBL/GenBank/DDBJ whole genome shotgun (WGS) entry which is preliminary data.</text>
</comment>